<organism evidence="2 3">
    <name type="scientific">Hebeloma cylindrosporum</name>
    <dbReference type="NCBI Taxonomy" id="76867"/>
    <lineage>
        <taxon>Eukaryota</taxon>
        <taxon>Fungi</taxon>
        <taxon>Dikarya</taxon>
        <taxon>Basidiomycota</taxon>
        <taxon>Agaricomycotina</taxon>
        <taxon>Agaricomycetes</taxon>
        <taxon>Agaricomycetidae</taxon>
        <taxon>Agaricales</taxon>
        <taxon>Agaricineae</taxon>
        <taxon>Hymenogastraceae</taxon>
        <taxon>Hebeloma</taxon>
    </lineage>
</organism>
<dbReference type="Proteomes" id="UP000053424">
    <property type="component" value="Unassembled WGS sequence"/>
</dbReference>
<reference evidence="2 3" key="1">
    <citation type="submission" date="2014-04" db="EMBL/GenBank/DDBJ databases">
        <authorList>
            <consortium name="DOE Joint Genome Institute"/>
            <person name="Kuo A."/>
            <person name="Gay G."/>
            <person name="Dore J."/>
            <person name="Kohler A."/>
            <person name="Nagy L.G."/>
            <person name="Floudas D."/>
            <person name="Copeland A."/>
            <person name="Barry K.W."/>
            <person name="Cichocki N."/>
            <person name="Veneault-Fourrey C."/>
            <person name="LaButti K."/>
            <person name="Lindquist E.A."/>
            <person name="Lipzen A."/>
            <person name="Lundell T."/>
            <person name="Morin E."/>
            <person name="Murat C."/>
            <person name="Sun H."/>
            <person name="Tunlid A."/>
            <person name="Henrissat B."/>
            <person name="Grigoriev I.V."/>
            <person name="Hibbett D.S."/>
            <person name="Martin F."/>
            <person name="Nordberg H.P."/>
            <person name="Cantor M.N."/>
            <person name="Hua S.X."/>
        </authorList>
    </citation>
    <scope>NUCLEOTIDE SEQUENCE [LARGE SCALE GENOMIC DNA]</scope>
    <source>
        <strain evidence="3">h7</strain>
    </source>
</reference>
<protein>
    <submittedName>
        <fullName evidence="2">Uncharacterized protein</fullName>
    </submittedName>
</protein>
<gene>
    <name evidence="2" type="ORF">M413DRAFT_438597</name>
</gene>
<evidence type="ECO:0000313" key="3">
    <source>
        <dbReference type="Proteomes" id="UP000053424"/>
    </source>
</evidence>
<dbReference type="OrthoDB" id="3200438at2759"/>
<feature type="compositionally biased region" description="Low complexity" evidence="1">
    <location>
        <begin position="63"/>
        <end position="73"/>
    </location>
</feature>
<feature type="compositionally biased region" description="Polar residues" evidence="1">
    <location>
        <begin position="121"/>
        <end position="130"/>
    </location>
</feature>
<feature type="compositionally biased region" description="Low complexity" evidence="1">
    <location>
        <begin position="131"/>
        <end position="145"/>
    </location>
</feature>
<evidence type="ECO:0000313" key="2">
    <source>
        <dbReference type="EMBL" id="KIM49417.1"/>
    </source>
</evidence>
<evidence type="ECO:0000256" key="1">
    <source>
        <dbReference type="SAM" id="MobiDB-lite"/>
    </source>
</evidence>
<proteinExistence type="predicted"/>
<feature type="compositionally biased region" description="Pro residues" evidence="1">
    <location>
        <begin position="168"/>
        <end position="178"/>
    </location>
</feature>
<reference evidence="3" key="2">
    <citation type="submission" date="2015-01" db="EMBL/GenBank/DDBJ databases">
        <title>Evolutionary Origins and Diversification of the Mycorrhizal Mutualists.</title>
        <authorList>
            <consortium name="DOE Joint Genome Institute"/>
            <consortium name="Mycorrhizal Genomics Consortium"/>
            <person name="Kohler A."/>
            <person name="Kuo A."/>
            <person name="Nagy L.G."/>
            <person name="Floudas D."/>
            <person name="Copeland A."/>
            <person name="Barry K.W."/>
            <person name="Cichocki N."/>
            <person name="Veneault-Fourrey C."/>
            <person name="LaButti K."/>
            <person name="Lindquist E.A."/>
            <person name="Lipzen A."/>
            <person name="Lundell T."/>
            <person name="Morin E."/>
            <person name="Murat C."/>
            <person name="Riley R."/>
            <person name="Ohm R."/>
            <person name="Sun H."/>
            <person name="Tunlid A."/>
            <person name="Henrissat B."/>
            <person name="Grigoriev I.V."/>
            <person name="Hibbett D.S."/>
            <person name="Martin F."/>
        </authorList>
    </citation>
    <scope>NUCLEOTIDE SEQUENCE [LARGE SCALE GENOMIC DNA]</scope>
    <source>
        <strain evidence="3">h7</strain>
    </source>
</reference>
<dbReference type="AlphaFoldDB" id="A0A0C2Z8E7"/>
<dbReference type="HOGENOM" id="CLU_095403_0_0_1"/>
<keyword evidence="3" id="KW-1185">Reference proteome</keyword>
<accession>A0A0C2Z8E7</accession>
<dbReference type="STRING" id="686832.A0A0C2Z8E7"/>
<feature type="compositionally biased region" description="Polar residues" evidence="1">
    <location>
        <begin position="185"/>
        <end position="195"/>
    </location>
</feature>
<name>A0A0C2Z8E7_HEBCY</name>
<sequence>MIHMMEEDSSSSIPHSLRSRRQIPMNPGKRARSPEGSSPADRPSKRPSLAVGGITRRPDYRHLSLGSASSSLGTPEDWVQQAGGLSIDSPIPSDLDNPFVGGGDVDMMDSEDSSVNELPGRTQTSHFSNTGPSQQGQQQPVLVPQTSHPCQHEDPAGFGRTPGRRVSVPPPSTPPPSSPDLMAISPTTSLTQTGSSRRRVVFGPRANCDKCRLGAPGHFIHYE</sequence>
<feature type="region of interest" description="Disordered" evidence="1">
    <location>
        <begin position="1"/>
        <end position="198"/>
    </location>
</feature>
<dbReference type="EMBL" id="KN831768">
    <property type="protein sequence ID" value="KIM49417.1"/>
    <property type="molecule type" value="Genomic_DNA"/>
</dbReference>